<feature type="compositionally biased region" description="Low complexity" evidence="2">
    <location>
        <begin position="79"/>
        <end position="124"/>
    </location>
</feature>
<protein>
    <recommendedName>
        <fullName evidence="1">Ubiquinone biosynthesis accessory factor UbiK</fullName>
    </recommendedName>
</protein>
<dbReference type="EMBL" id="JACHBX010000005">
    <property type="protein sequence ID" value="MBB6135877.1"/>
    <property type="molecule type" value="Genomic_DNA"/>
</dbReference>
<dbReference type="GO" id="GO:0005829">
    <property type="term" value="C:cytosol"/>
    <property type="evidence" value="ECO:0007669"/>
    <property type="project" value="TreeGrafter"/>
</dbReference>
<keyword evidence="4" id="KW-1185">Reference proteome</keyword>
<comment type="caution">
    <text evidence="3">The sequence shown here is derived from an EMBL/GenBank/DDBJ whole genome shotgun (WGS) entry which is preliminary data.</text>
</comment>
<gene>
    <name evidence="1" type="primary">ubiK</name>
    <name evidence="3" type="ORF">HD842_004054</name>
</gene>
<comment type="subcellular location">
    <subcellularLocation>
        <location evidence="1">Cytoplasm</location>
    </subcellularLocation>
</comment>
<reference evidence="3 4" key="1">
    <citation type="submission" date="2020-08" db="EMBL/GenBank/DDBJ databases">
        <title>The Agave Microbiome: Exploring the role of microbial communities in plant adaptations to desert environments.</title>
        <authorList>
            <person name="Partida-Martinez L.P."/>
        </authorList>
    </citation>
    <scope>NUCLEOTIDE SEQUENCE [LARGE SCALE GENOMIC DNA]</scope>
    <source>
        <strain evidence="3 4">AT3.2</strain>
    </source>
</reference>
<dbReference type="GO" id="GO:0006744">
    <property type="term" value="P:ubiquinone biosynthetic process"/>
    <property type="evidence" value="ECO:0007669"/>
    <property type="project" value="UniProtKB-UniRule"/>
</dbReference>
<accession>A0A7W9X3J9</accession>
<evidence type="ECO:0000313" key="4">
    <source>
        <dbReference type="Proteomes" id="UP000540787"/>
    </source>
</evidence>
<organism evidence="3 4">
    <name type="scientific">Massilia aurea</name>
    <dbReference type="NCBI Taxonomy" id="373040"/>
    <lineage>
        <taxon>Bacteria</taxon>
        <taxon>Pseudomonadati</taxon>
        <taxon>Pseudomonadota</taxon>
        <taxon>Betaproteobacteria</taxon>
        <taxon>Burkholderiales</taxon>
        <taxon>Oxalobacteraceae</taxon>
        <taxon>Telluria group</taxon>
        <taxon>Massilia</taxon>
    </lineage>
</organism>
<dbReference type="PANTHER" id="PTHR38040:SF1">
    <property type="entry name" value="UBIQUINONE BIOSYNTHESIS ACCESSORY FACTOR UBIK"/>
    <property type="match status" value="1"/>
</dbReference>
<comment type="similarity">
    <text evidence="1">Belongs to the UbiK family.</text>
</comment>
<dbReference type="UniPathway" id="UPA00232"/>
<dbReference type="HAMAP" id="MF_02216">
    <property type="entry name" value="UbiK"/>
    <property type="match status" value="1"/>
</dbReference>
<dbReference type="InterPro" id="IPR007475">
    <property type="entry name" value="UbiK"/>
</dbReference>
<evidence type="ECO:0000313" key="3">
    <source>
        <dbReference type="EMBL" id="MBB6135877.1"/>
    </source>
</evidence>
<name>A0A7W9X3J9_9BURK</name>
<dbReference type="AlphaFoldDB" id="A0A7W9X3J9"/>
<proteinExistence type="inferred from homology"/>
<evidence type="ECO:0000256" key="1">
    <source>
        <dbReference type="HAMAP-Rule" id="MF_02216"/>
    </source>
</evidence>
<keyword evidence="1" id="KW-0831">Ubiquinone biosynthesis</keyword>
<dbReference type="Pfam" id="PF04380">
    <property type="entry name" value="BMFP"/>
    <property type="match status" value="1"/>
</dbReference>
<feature type="region of interest" description="Disordered" evidence="2">
    <location>
        <begin position="76"/>
        <end position="142"/>
    </location>
</feature>
<sequence>MSNSNFFSDLQGKINQALESGPAKDIERNVKAAMTSGFSKLDLVTREEFDIQAQVLAKTRSKLEALELRVSELEAKLGAGSTTAPSATSSATSATAASASAAFPTSGSSAIPMPGAAPSATAPFPAAPEDPTIVVPPTLDKH</sequence>
<evidence type="ECO:0000256" key="2">
    <source>
        <dbReference type="SAM" id="MobiDB-lite"/>
    </source>
</evidence>
<comment type="function">
    <text evidence="1">Required for efficient ubiquinone (coenzyme Q) biosynthesis. UbiK is probably an accessory factor of Ubi enzymes and facilitates ubiquinone biosynthesis by acting as an assembly factor, a targeting factor, or both.</text>
</comment>
<comment type="pathway">
    <text evidence="1">Cofactor biosynthesis; ubiquinone biosynthesis.</text>
</comment>
<keyword evidence="1" id="KW-0963">Cytoplasm</keyword>
<dbReference type="Proteomes" id="UP000540787">
    <property type="component" value="Unassembled WGS sequence"/>
</dbReference>
<dbReference type="PANTHER" id="PTHR38040">
    <property type="entry name" value="UBIQUINONE BIOSYNTHESIS ACCESSORY FACTOR UBIK"/>
    <property type="match status" value="1"/>
</dbReference>